<dbReference type="SUPFAM" id="SSF48452">
    <property type="entry name" value="TPR-like"/>
    <property type="match status" value="1"/>
</dbReference>
<dbReference type="InterPro" id="IPR019734">
    <property type="entry name" value="TPR_rpt"/>
</dbReference>
<gene>
    <name evidence="2" type="ORF">BCD95_003008</name>
</gene>
<dbReference type="PROSITE" id="PS50005">
    <property type="entry name" value="TPR"/>
    <property type="match status" value="1"/>
</dbReference>
<proteinExistence type="predicted"/>
<evidence type="ECO:0000256" key="1">
    <source>
        <dbReference type="PROSITE-ProRule" id="PRU00339"/>
    </source>
</evidence>
<reference evidence="2" key="1">
    <citation type="submission" date="2020-06" db="EMBL/GenBank/DDBJ databases">
        <title>Genomic insights into acetone-butanol-ethanol (ABE) fermentation by sequencing solventogenic clostridia strains.</title>
        <authorList>
            <person name="Brown S."/>
        </authorList>
    </citation>
    <scope>NUCLEOTIDE SEQUENCE</scope>
    <source>
        <strain evidence="2">DJ123</strain>
    </source>
</reference>
<dbReference type="Gene3D" id="3.40.50.12710">
    <property type="match status" value="1"/>
</dbReference>
<dbReference type="RefSeq" id="WP_173715320.1">
    <property type="nucleotide sequence ID" value="NZ_JABTDW010000001.1"/>
</dbReference>
<feature type="repeat" description="TPR" evidence="1">
    <location>
        <begin position="494"/>
        <end position="527"/>
    </location>
</feature>
<dbReference type="SMART" id="SM00028">
    <property type="entry name" value="TPR"/>
    <property type="match status" value="1"/>
</dbReference>
<dbReference type="Proteomes" id="UP000822184">
    <property type="component" value="Unassembled WGS sequence"/>
</dbReference>
<accession>A0AAE5LQL5</accession>
<evidence type="ECO:0000313" key="2">
    <source>
        <dbReference type="EMBL" id="NSB14749.1"/>
    </source>
</evidence>
<dbReference type="InterPro" id="IPR029063">
    <property type="entry name" value="SAM-dependent_MTases_sf"/>
</dbReference>
<name>A0AAE5LQL5_CLOBE</name>
<evidence type="ECO:0000313" key="3">
    <source>
        <dbReference type="Proteomes" id="UP000822184"/>
    </source>
</evidence>
<dbReference type="SUPFAM" id="SSF53335">
    <property type="entry name" value="S-adenosyl-L-methionine-dependent methyltransferases"/>
    <property type="match status" value="1"/>
</dbReference>
<dbReference type="EMBL" id="JABTDW010000001">
    <property type="protein sequence ID" value="NSB14749.1"/>
    <property type="molecule type" value="Genomic_DNA"/>
</dbReference>
<sequence>MSEKNKKYNITKASNSKVNESSGAVVEAEKPLSQSMLWKLQTEFFANQGPEAWIKGIVPQYITTNPYIANQYAKTVFGYLRDYVGREDVDKNTVIYIMELAAGVGRFTYTFLKRFLHMIENSSLKDIKFKYIVTDFAERNIEYWQNHSFLSPYFEAGILDCATFDISKDDEIKLRHSGEVLSKGKMKNPLILFANYTFDSLPQDTFYVNNGEIYEGVITITSPDEKGDPNDKSILAGLDYYYTDKKIDGNSYYEDKNLNDVLMHYKNSLEDTAFYMPIIGLRCISRLRKLFNDDVILISADKGYKNEESMDKNYHPFLSKHGCISMTVNFHAIDLYFKELGGKAIHSIYEHENINVSLFMVSNSDNDFIETSMAYNEIIESVGPDDFYIIKKAIMPLSNSLTTKELLTFLRFTLWDSRTLLELYNILIERIENEENFPKDELADAINKVWEYYFPIGEEGDLGYYFGSILGYLGYDNDALKLLESSLEFYGECPETNYEIALCYYNLQQIDKALEYTEKSIGLDSDFEQGKNLKNIIEDILSDN</sequence>
<comment type="caution">
    <text evidence="2">The sequence shown here is derived from an EMBL/GenBank/DDBJ whole genome shotgun (WGS) entry which is preliminary data.</text>
</comment>
<dbReference type="Gene3D" id="1.25.40.10">
    <property type="entry name" value="Tetratricopeptide repeat domain"/>
    <property type="match status" value="1"/>
</dbReference>
<dbReference type="InterPro" id="IPR011990">
    <property type="entry name" value="TPR-like_helical_dom_sf"/>
</dbReference>
<organism evidence="2 3">
    <name type="scientific">Clostridium beijerinckii</name>
    <name type="common">Clostridium MP</name>
    <dbReference type="NCBI Taxonomy" id="1520"/>
    <lineage>
        <taxon>Bacteria</taxon>
        <taxon>Bacillati</taxon>
        <taxon>Bacillota</taxon>
        <taxon>Clostridia</taxon>
        <taxon>Eubacteriales</taxon>
        <taxon>Clostridiaceae</taxon>
        <taxon>Clostridium</taxon>
    </lineage>
</organism>
<dbReference type="InterPro" id="IPR038375">
    <property type="entry name" value="NDUFAF7_sf"/>
</dbReference>
<protein>
    <submittedName>
        <fullName evidence="2">Tetratricopeptide (TPR) repeat protein</fullName>
    </submittedName>
</protein>
<keyword evidence="1" id="KW-0802">TPR repeat</keyword>
<dbReference type="AlphaFoldDB" id="A0AAE5LQL5"/>